<gene>
    <name evidence="3 4" type="primary">LOC111111056</name>
</gene>
<dbReference type="Proteomes" id="UP000694844">
    <property type="component" value="Chromosome 9"/>
</dbReference>
<reference evidence="3 4" key="1">
    <citation type="submission" date="2025-04" db="UniProtKB">
        <authorList>
            <consortium name="RefSeq"/>
        </authorList>
    </citation>
    <scope>IDENTIFICATION</scope>
    <source>
        <tissue evidence="3 4">Whole sample</tissue>
    </source>
</reference>
<feature type="region of interest" description="Disordered" evidence="1">
    <location>
        <begin position="561"/>
        <end position="587"/>
    </location>
</feature>
<feature type="compositionally biased region" description="Polar residues" evidence="1">
    <location>
        <begin position="52"/>
        <end position="65"/>
    </location>
</feature>
<feature type="region of interest" description="Disordered" evidence="1">
    <location>
        <begin position="46"/>
        <end position="65"/>
    </location>
</feature>
<proteinExistence type="predicted"/>
<evidence type="ECO:0000313" key="4">
    <source>
        <dbReference type="RefSeq" id="XP_022303507.1"/>
    </source>
</evidence>
<evidence type="ECO:0000256" key="1">
    <source>
        <dbReference type="SAM" id="MobiDB-lite"/>
    </source>
</evidence>
<name>A0A8B8BKN0_CRAVI</name>
<evidence type="ECO:0000313" key="2">
    <source>
        <dbReference type="Proteomes" id="UP000694844"/>
    </source>
</evidence>
<evidence type="ECO:0000313" key="3">
    <source>
        <dbReference type="RefSeq" id="XP_022303506.1"/>
    </source>
</evidence>
<feature type="compositionally biased region" description="Basic and acidic residues" evidence="1">
    <location>
        <begin position="561"/>
        <end position="574"/>
    </location>
</feature>
<dbReference type="OrthoDB" id="6148885at2759"/>
<feature type="compositionally biased region" description="Polar residues" evidence="1">
    <location>
        <begin position="575"/>
        <end position="585"/>
    </location>
</feature>
<dbReference type="RefSeq" id="XP_022303507.1">
    <property type="nucleotide sequence ID" value="XM_022447799.1"/>
</dbReference>
<protein>
    <submittedName>
        <fullName evidence="3 4">Uncharacterized protein LOC111111056 isoform X1</fullName>
    </submittedName>
</protein>
<dbReference type="AlphaFoldDB" id="A0A8B8BKN0"/>
<dbReference type="KEGG" id="cvn:111111056"/>
<dbReference type="RefSeq" id="XP_022303506.1">
    <property type="nucleotide sequence ID" value="XM_022447798.1"/>
</dbReference>
<organism evidence="2 3">
    <name type="scientific">Crassostrea virginica</name>
    <name type="common">Eastern oyster</name>
    <dbReference type="NCBI Taxonomy" id="6565"/>
    <lineage>
        <taxon>Eukaryota</taxon>
        <taxon>Metazoa</taxon>
        <taxon>Spiralia</taxon>
        <taxon>Lophotrochozoa</taxon>
        <taxon>Mollusca</taxon>
        <taxon>Bivalvia</taxon>
        <taxon>Autobranchia</taxon>
        <taxon>Pteriomorphia</taxon>
        <taxon>Ostreida</taxon>
        <taxon>Ostreoidea</taxon>
        <taxon>Ostreidae</taxon>
        <taxon>Crassostrea</taxon>
    </lineage>
</organism>
<sequence>MIHTALTQVFAKAGKPKQCVSKTHSDPSRLLYNEISPYGQTGEEEIKHKTTKSIASKTVSSPPRLTVQTEEALSNEELPTDGLNKAGVHLQHVYFESECFEHFHYISQLVKDCRSRVDKVRKTPDDETMWDCEVMIRLSYVGKLDVAFPIQKSIQGGKSVASVNRKIWEAAPLLCFQNDLSHQTALELLKGNDACHKFFVKSREVSRDWSAKEKDIEIIDYEHVLEAITSCLEDPLHRMLDKWIKQIRETGSTRETVWMILEMENIQKQMTFKKPEQNADSLSATLGFAENVPRDVKEYLARRADVNAFGTWINSHFKVFTTDKADNQKLHDELTKIDATFFKKYILDIESRKFVKNLSLRQGSHISPEKPNKDGYFVAGTLGGFITQTEEPEKKYALTCNHIFPITDIPAYAEISQKFEEIGKCVYTTRENHCDFAAIEISETASKECNITFRREDKKETNALVYDDNLENLAILHKIGAESDVTTGFILSDEFYINPLIDEDNRDFVFLVRGVNGLFSKSGDSGSLVFSRPREVSHNSVYVVGMVFGFDTNLTVYENSKEEDAKSQETDTSVKLENGANNCSGTPDGKDLPASCSRIKSEHISMCYLIRPALDLFVKNQGFSVNSVKFKDDLPSSSPFLS</sequence>
<dbReference type="GeneID" id="111111056"/>
<accession>A0A8B8BKN0</accession>
<keyword evidence="2" id="KW-1185">Reference proteome</keyword>